<name>A0A554VRK8_9FLAO</name>
<dbReference type="InterPro" id="IPR027417">
    <property type="entry name" value="P-loop_NTPase"/>
</dbReference>
<dbReference type="AlphaFoldDB" id="A0A554VRK8"/>
<gene>
    <name evidence="1" type="ORF">FOF46_01275</name>
</gene>
<comment type="caution">
    <text evidence="1">The sequence shown here is derived from an EMBL/GenBank/DDBJ whole genome shotgun (WGS) entry which is preliminary data.</text>
</comment>
<dbReference type="Proteomes" id="UP000318833">
    <property type="component" value="Unassembled WGS sequence"/>
</dbReference>
<reference evidence="1 2" key="1">
    <citation type="submission" date="2019-07" db="EMBL/GenBank/DDBJ databases">
        <title>The draft genome sequence of Aquimarina algiphila M91.</title>
        <authorList>
            <person name="Meng X."/>
        </authorList>
    </citation>
    <scope>NUCLEOTIDE SEQUENCE [LARGE SCALE GENOMIC DNA]</scope>
    <source>
        <strain evidence="1 2">M91</strain>
    </source>
</reference>
<accession>A0A554VRK8</accession>
<evidence type="ECO:0008006" key="3">
    <source>
        <dbReference type="Google" id="ProtNLM"/>
    </source>
</evidence>
<dbReference type="Gene3D" id="3.40.50.300">
    <property type="entry name" value="P-loop containing nucleotide triphosphate hydrolases"/>
    <property type="match status" value="1"/>
</dbReference>
<evidence type="ECO:0000313" key="2">
    <source>
        <dbReference type="Proteomes" id="UP000318833"/>
    </source>
</evidence>
<evidence type="ECO:0000313" key="1">
    <source>
        <dbReference type="EMBL" id="TSE11289.1"/>
    </source>
</evidence>
<proteinExistence type="predicted"/>
<sequence>MEKDNTIVPRTTVRMRNKAKSWKYGYEPEYDIVVISKDGTIGKIITINSIKIALPATPLKKEILNHDLAPHNQKWQRDPLPKGLTEETQFDKAYESYIERQWHRRDNGLFINIGGKTQYITGTMYFFLNWVKLDEGYPTFRVIQNELMLYWEACKADQRCYGICYVKNRRWGWTALCIGEQLEIATRTENGLCGIISKTGEDARSMFGRLIRAFKKLPPFFQPVWDGTTTPKKELILSEPTRKRSSSSTKKMNEGLDTTIKYYSTVLNAMDGERVLRSAIDEAGKFPKETPFDRYWSIIKTSHRLGSRIVGKSLVGSTVNAMSKGGLEFKNIYYDSDPTQRTKNGQTVSGLYHLFIPAQYGYEGFFDQYGFSIPNDPETFLYNEFGEKVTCGSNTYLDNELQALESNAIDYNEHLRQFPRKEEHAFRDEAGDCRFDIMKIYEQLDHNEKELPKDYVQRGNFYWKDGIKDSEAQWNPDKNGRFFLTWHPPKEIRNQFEWKTVRGVYSRHPKAEHVGAFGCDPYNRSQTVDKRGSKGSIHLYTKYNMVGAPCNQFVLEYIDRPAKVEHFFEDMILAMRYFSMPTLIELSNEKFLTVLYNRGYRGFSMNRPGLKWNELSPTEKEFGGVPAQGNKIADAQFYAVESHINDYVGVARTNTYRPTGEMGTMPFSRTLTHWKDVDPEKRTKYDAYISSSLALLANQKLTAAPTRVVKKRVLQLSTWNNKGTVSVLKA</sequence>
<keyword evidence="2" id="KW-1185">Reference proteome</keyword>
<protein>
    <recommendedName>
        <fullName evidence="3">Terminase</fullName>
    </recommendedName>
</protein>
<dbReference type="EMBL" id="VLNR01000002">
    <property type="protein sequence ID" value="TSE11289.1"/>
    <property type="molecule type" value="Genomic_DNA"/>
</dbReference>
<organism evidence="1 2">
    <name type="scientific">Aquimarina algiphila</name>
    <dbReference type="NCBI Taxonomy" id="2047982"/>
    <lineage>
        <taxon>Bacteria</taxon>
        <taxon>Pseudomonadati</taxon>
        <taxon>Bacteroidota</taxon>
        <taxon>Flavobacteriia</taxon>
        <taxon>Flavobacteriales</taxon>
        <taxon>Flavobacteriaceae</taxon>
        <taxon>Aquimarina</taxon>
    </lineage>
</organism>